<dbReference type="GO" id="GO:0009117">
    <property type="term" value="P:nucleotide metabolic process"/>
    <property type="evidence" value="ECO:0007669"/>
    <property type="project" value="UniProtKB-KW"/>
</dbReference>
<evidence type="ECO:0000313" key="10">
    <source>
        <dbReference type="Proteomes" id="UP000886860"/>
    </source>
</evidence>
<dbReference type="NCBIfam" id="TIGR01430">
    <property type="entry name" value="aden_deam"/>
    <property type="match status" value="1"/>
</dbReference>
<evidence type="ECO:0000256" key="3">
    <source>
        <dbReference type="ARBA" id="ARBA00022723"/>
    </source>
</evidence>
<dbReference type="GO" id="GO:0006154">
    <property type="term" value="P:adenosine catabolic process"/>
    <property type="evidence" value="ECO:0007669"/>
    <property type="project" value="TreeGrafter"/>
</dbReference>
<dbReference type="Gene3D" id="3.20.20.140">
    <property type="entry name" value="Metal-dependent hydrolases"/>
    <property type="match status" value="1"/>
</dbReference>
<keyword evidence="3" id="KW-0479">Metal-binding</keyword>
<dbReference type="EMBL" id="DVKS01000113">
    <property type="protein sequence ID" value="HIT41764.1"/>
    <property type="molecule type" value="Genomic_DNA"/>
</dbReference>
<dbReference type="GO" id="GO:0046872">
    <property type="term" value="F:metal ion binding"/>
    <property type="evidence" value="ECO:0007669"/>
    <property type="project" value="UniProtKB-KW"/>
</dbReference>
<keyword evidence="5" id="KW-0862">Zinc</keyword>
<keyword evidence="6" id="KW-0546">Nucleotide metabolism</keyword>
<proteinExistence type="inferred from homology"/>
<evidence type="ECO:0000259" key="8">
    <source>
        <dbReference type="Pfam" id="PF00962"/>
    </source>
</evidence>
<dbReference type="EC" id="3.5.4.4" evidence="9"/>
<dbReference type="GO" id="GO:0046103">
    <property type="term" value="P:inosine biosynthetic process"/>
    <property type="evidence" value="ECO:0007669"/>
    <property type="project" value="TreeGrafter"/>
</dbReference>
<dbReference type="InterPro" id="IPR001365">
    <property type="entry name" value="A_deaminase_dom"/>
</dbReference>
<evidence type="ECO:0000256" key="1">
    <source>
        <dbReference type="ARBA" id="ARBA00001947"/>
    </source>
</evidence>
<dbReference type="AlphaFoldDB" id="A0A9D1GKG4"/>
<name>A0A9D1GKG4_9FIRM</name>
<evidence type="ECO:0000256" key="5">
    <source>
        <dbReference type="ARBA" id="ARBA00022833"/>
    </source>
</evidence>
<dbReference type="SUPFAM" id="SSF51556">
    <property type="entry name" value="Metallo-dependent hydrolases"/>
    <property type="match status" value="1"/>
</dbReference>
<dbReference type="Pfam" id="PF00962">
    <property type="entry name" value="A_deaminase"/>
    <property type="match status" value="1"/>
</dbReference>
<reference evidence="9" key="2">
    <citation type="journal article" date="2021" name="PeerJ">
        <title>Extensive microbial diversity within the chicken gut microbiome revealed by metagenomics and culture.</title>
        <authorList>
            <person name="Gilroy R."/>
            <person name="Ravi A."/>
            <person name="Getino M."/>
            <person name="Pursley I."/>
            <person name="Horton D.L."/>
            <person name="Alikhan N.F."/>
            <person name="Baker D."/>
            <person name="Gharbi K."/>
            <person name="Hall N."/>
            <person name="Watson M."/>
            <person name="Adriaenssens E.M."/>
            <person name="Foster-Nyarko E."/>
            <person name="Jarju S."/>
            <person name="Secka A."/>
            <person name="Antonio M."/>
            <person name="Oren A."/>
            <person name="Chaudhuri R.R."/>
            <person name="La Ragione R."/>
            <person name="Hildebrand F."/>
            <person name="Pallen M.J."/>
        </authorList>
    </citation>
    <scope>NUCLEOTIDE SEQUENCE</scope>
    <source>
        <strain evidence="9">CHK123-3438</strain>
    </source>
</reference>
<dbReference type="PANTHER" id="PTHR11409">
    <property type="entry name" value="ADENOSINE DEAMINASE"/>
    <property type="match status" value="1"/>
</dbReference>
<evidence type="ECO:0000256" key="7">
    <source>
        <dbReference type="ARBA" id="ARBA00048787"/>
    </source>
</evidence>
<comment type="similarity">
    <text evidence="2">Belongs to the metallo-dependent hydrolases superfamily. Adenosine and AMP deaminases family.</text>
</comment>
<dbReference type="Proteomes" id="UP000886860">
    <property type="component" value="Unassembled WGS sequence"/>
</dbReference>
<organism evidence="9 10">
    <name type="scientific">Candidatus Caccovicinus merdipullorum</name>
    <dbReference type="NCBI Taxonomy" id="2840724"/>
    <lineage>
        <taxon>Bacteria</taxon>
        <taxon>Bacillati</taxon>
        <taxon>Bacillota</taxon>
        <taxon>Clostridia</taxon>
        <taxon>Eubacteriales</taxon>
        <taxon>Candidatus Caccovicinus</taxon>
    </lineage>
</organism>
<protein>
    <submittedName>
        <fullName evidence="9">Adenosine deaminase</fullName>
        <ecNumber evidence="9">3.5.4.4</ecNumber>
    </submittedName>
</protein>
<evidence type="ECO:0000256" key="2">
    <source>
        <dbReference type="ARBA" id="ARBA00006676"/>
    </source>
</evidence>
<dbReference type="InterPro" id="IPR032466">
    <property type="entry name" value="Metal_Hydrolase"/>
</dbReference>
<dbReference type="GO" id="GO:0004000">
    <property type="term" value="F:adenosine deaminase activity"/>
    <property type="evidence" value="ECO:0007669"/>
    <property type="project" value="TreeGrafter"/>
</dbReference>
<keyword evidence="4 9" id="KW-0378">Hydrolase</keyword>
<dbReference type="PANTHER" id="PTHR11409:SF42">
    <property type="entry name" value="ADENOSINE DEAMINASE-LIKE PROTEIN"/>
    <property type="match status" value="1"/>
</dbReference>
<dbReference type="CDD" id="cd01320">
    <property type="entry name" value="ADA"/>
    <property type="match status" value="1"/>
</dbReference>
<sequence>MQKLTELHLHLDGSLRPETVWELAKEQQIRLPAADLEELRYQMKVPEDCQSLHECLKRFDLPLLVLQEADALERVTFELTEDLAKEGVTYAEIRFAPQQSMEHGLTQDQAVEAAIRGAKRGMEMYPSIRVGLILCCMRGEDKEALNLETVESVRKYLGDVVCAVDLAGAESLYPTEIFAPVFARVREYGLPMTIHAGEAAGPDSIRTALSYGTKRIGHGISAIQDPGLVEELVKEKVTLEVCVTSNFQIRSVPSIKEHPIRRLFDAGVRVTVNSDNMTVSGTNVRKELELVKEVFGFTDEEVKRLQEYAWEARFLR</sequence>
<feature type="domain" description="Adenosine deaminase" evidence="8">
    <location>
        <begin position="5"/>
        <end position="315"/>
    </location>
</feature>
<gene>
    <name evidence="9" type="primary">add</name>
    <name evidence="9" type="ORF">IAB60_06660</name>
</gene>
<reference evidence="9" key="1">
    <citation type="submission" date="2020-10" db="EMBL/GenBank/DDBJ databases">
        <authorList>
            <person name="Gilroy R."/>
        </authorList>
    </citation>
    <scope>NUCLEOTIDE SEQUENCE</scope>
    <source>
        <strain evidence="9">CHK123-3438</strain>
    </source>
</reference>
<comment type="caution">
    <text evidence="9">The sequence shown here is derived from an EMBL/GenBank/DDBJ whole genome shotgun (WGS) entry which is preliminary data.</text>
</comment>
<comment type="catalytic activity">
    <reaction evidence="7">
        <text>N(6)-methyl-AMP + H2O + H(+) = IMP + methylamine</text>
        <dbReference type="Rhea" id="RHEA:16001"/>
        <dbReference type="ChEBI" id="CHEBI:15377"/>
        <dbReference type="ChEBI" id="CHEBI:15378"/>
        <dbReference type="ChEBI" id="CHEBI:58053"/>
        <dbReference type="ChEBI" id="CHEBI:59338"/>
        <dbReference type="ChEBI" id="CHEBI:144842"/>
    </reaction>
    <physiologicalReaction direction="left-to-right" evidence="7">
        <dbReference type="Rhea" id="RHEA:16002"/>
    </physiologicalReaction>
</comment>
<dbReference type="InterPro" id="IPR006330">
    <property type="entry name" value="Ado/ade_deaminase"/>
</dbReference>
<evidence type="ECO:0000313" key="9">
    <source>
        <dbReference type="EMBL" id="HIT41764.1"/>
    </source>
</evidence>
<evidence type="ECO:0000256" key="6">
    <source>
        <dbReference type="ARBA" id="ARBA00023080"/>
    </source>
</evidence>
<comment type="cofactor">
    <cofactor evidence="1">
        <name>Zn(2+)</name>
        <dbReference type="ChEBI" id="CHEBI:29105"/>
    </cofactor>
</comment>
<accession>A0A9D1GKG4</accession>
<evidence type="ECO:0000256" key="4">
    <source>
        <dbReference type="ARBA" id="ARBA00022801"/>
    </source>
</evidence>